<protein>
    <submittedName>
        <fullName evidence="7">Mov34/MPN/PAD-1 family protein</fullName>
    </submittedName>
</protein>
<comment type="caution">
    <text evidence="7">The sequence shown here is derived from an EMBL/GenBank/DDBJ whole genome shotgun (WGS) entry which is preliminary data.</text>
</comment>
<keyword evidence="1" id="KW-0645">Protease</keyword>
<evidence type="ECO:0000256" key="1">
    <source>
        <dbReference type="ARBA" id="ARBA00022670"/>
    </source>
</evidence>
<organism evidence="7 8">
    <name type="scientific">Paenibacillus mellifer</name>
    <dbReference type="NCBI Taxonomy" id="2937794"/>
    <lineage>
        <taxon>Bacteria</taxon>
        <taxon>Bacillati</taxon>
        <taxon>Bacillota</taxon>
        <taxon>Bacilli</taxon>
        <taxon>Bacillales</taxon>
        <taxon>Paenibacillaceae</taxon>
        <taxon>Paenibacillus</taxon>
    </lineage>
</organism>
<feature type="domain" description="JAB" evidence="6">
    <location>
        <begin position="34"/>
        <end position="142"/>
    </location>
</feature>
<evidence type="ECO:0000313" key="7">
    <source>
        <dbReference type="EMBL" id="MCK8488259.1"/>
    </source>
</evidence>
<name>A0A9X1XZR0_9BACL</name>
<dbReference type="Pfam" id="PF14464">
    <property type="entry name" value="Prok-JAB"/>
    <property type="match status" value="1"/>
</dbReference>
<dbReference type="RefSeq" id="WP_248552338.1">
    <property type="nucleotide sequence ID" value="NZ_JALPRK010000012.1"/>
</dbReference>
<reference evidence="7" key="1">
    <citation type="submission" date="2022-04" db="EMBL/GenBank/DDBJ databases">
        <authorList>
            <person name="Seo M.-J."/>
        </authorList>
    </citation>
    <scope>NUCLEOTIDE SEQUENCE</scope>
    <source>
        <strain evidence="7">MBLB2552</strain>
    </source>
</reference>
<keyword evidence="3" id="KW-0378">Hydrolase</keyword>
<dbReference type="InterPro" id="IPR028090">
    <property type="entry name" value="JAB_dom_prok"/>
</dbReference>
<proteinExistence type="predicted"/>
<evidence type="ECO:0000256" key="3">
    <source>
        <dbReference type="ARBA" id="ARBA00022801"/>
    </source>
</evidence>
<dbReference type="Gene3D" id="3.40.140.10">
    <property type="entry name" value="Cytidine Deaminase, domain 2"/>
    <property type="match status" value="1"/>
</dbReference>
<keyword evidence="4" id="KW-0862">Zinc</keyword>
<sequence>MLDHQYQLPSNHFLKITLNSYQVMKSFIQLEKNSCEAGGILVGRVLDESNNFIIDDVSSPMPTDHRRRNHFYRHPNGHQDFFDKKWGESKNTCFYLGEWHTHPEPSPYPSHIDFQTWRRLLKFPTQNISVLFFIILGTSQMKIWQGTNNNGAIRIELVAASKIDA</sequence>
<dbReference type="EMBL" id="JALPRK010000012">
    <property type="protein sequence ID" value="MCK8488259.1"/>
    <property type="molecule type" value="Genomic_DNA"/>
</dbReference>
<accession>A0A9X1XZR0</accession>
<keyword evidence="8" id="KW-1185">Reference proteome</keyword>
<dbReference type="SUPFAM" id="SSF102712">
    <property type="entry name" value="JAB1/MPN domain"/>
    <property type="match status" value="1"/>
</dbReference>
<evidence type="ECO:0000259" key="6">
    <source>
        <dbReference type="Pfam" id="PF14464"/>
    </source>
</evidence>
<evidence type="ECO:0000256" key="5">
    <source>
        <dbReference type="ARBA" id="ARBA00023049"/>
    </source>
</evidence>
<dbReference type="GO" id="GO:0008237">
    <property type="term" value="F:metallopeptidase activity"/>
    <property type="evidence" value="ECO:0007669"/>
    <property type="project" value="UniProtKB-KW"/>
</dbReference>
<keyword evidence="2" id="KW-0479">Metal-binding</keyword>
<dbReference type="GO" id="GO:0006508">
    <property type="term" value="P:proteolysis"/>
    <property type="evidence" value="ECO:0007669"/>
    <property type="project" value="UniProtKB-KW"/>
</dbReference>
<dbReference type="Proteomes" id="UP001139534">
    <property type="component" value="Unassembled WGS sequence"/>
</dbReference>
<dbReference type="GO" id="GO:0046872">
    <property type="term" value="F:metal ion binding"/>
    <property type="evidence" value="ECO:0007669"/>
    <property type="project" value="UniProtKB-KW"/>
</dbReference>
<dbReference type="AlphaFoldDB" id="A0A9X1XZR0"/>
<evidence type="ECO:0000256" key="4">
    <source>
        <dbReference type="ARBA" id="ARBA00022833"/>
    </source>
</evidence>
<evidence type="ECO:0000313" key="8">
    <source>
        <dbReference type="Proteomes" id="UP001139534"/>
    </source>
</evidence>
<keyword evidence="5" id="KW-0482">Metalloprotease</keyword>
<evidence type="ECO:0000256" key="2">
    <source>
        <dbReference type="ARBA" id="ARBA00022723"/>
    </source>
</evidence>
<gene>
    <name evidence="7" type="ORF">M0651_13855</name>
</gene>